<evidence type="ECO:0000313" key="2">
    <source>
        <dbReference type="EMBL" id="KAJ8351094.1"/>
    </source>
</evidence>
<dbReference type="Proteomes" id="UP001221898">
    <property type="component" value="Unassembled WGS sequence"/>
</dbReference>
<dbReference type="AlphaFoldDB" id="A0AAD7R0T1"/>
<sequence>MGRWRVGTRLVGFLAQLRLNLVLLRDVLDWVDERHLPLGLLRLVNGVPGGRWSSWVRQGCPLSPLLYVLFMEPFAGWCVFGTRASAGVRRCGSRRELKIQQSR</sequence>
<feature type="signal peptide" evidence="1">
    <location>
        <begin position="1"/>
        <end position="24"/>
    </location>
</feature>
<dbReference type="EMBL" id="JAINUG010002072">
    <property type="protein sequence ID" value="KAJ8351094.1"/>
    <property type="molecule type" value="Genomic_DNA"/>
</dbReference>
<organism evidence="2 3">
    <name type="scientific">Aldrovandia affinis</name>
    <dbReference type="NCBI Taxonomy" id="143900"/>
    <lineage>
        <taxon>Eukaryota</taxon>
        <taxon>Metazoa</taxon>
        <taxon>Chordata</taxon>
        <taxon>Craniata</taxon>
        <taxon>Vertebrata</taxon>
        <taxon>Euteleostomi</taxon>
        <taxon>Actinopterygii</taxon>
        <taxon>Neopterygii</taxon>
        <taxon>Teleostei</taxon>
        <taxon>Notacanthiformes</taxon>
        <taxon>Halosauridae</taxon>
        <taxon>Aldrovandia</taxon>
    </lineage>
</organism>
<keyword evidence="3" id="KW-1185">Reference proteome</keyword>
<protein>
    <submittedName>
        <fullName evidence="2">Uncharacterized protein</fullName>
    </submittedName>
</protein>
<gene>
    <name evidence="2" type="ORF">AAFF_G00151550</name>
</gene>
<evidence type="ECO:0000256" key="1">
    <source>
        <dbReference type="SAM" id="SignalP"/>
    </source>
</evidence>
<reference evidence="2" key="1">
    <citation type="journal article" date="2023" name="Science">
        <title>Genome structures resolve the early diversification of teleost fishes.</title>
        <authorList>
            <person name="Parey E."/>
            <person name="Louis A."/>
            <person name="Montfort J."/>
            <person name="Bouchez O."/>
            <person name="Roques C."/>
            <person name="Iampietro C."/>
            <person name="Lluch J."/>
            <person name="Castinel A."/>
            <person name="Donnadieu C."/>
            <person name="Desvignes T."/>
            <person name="Floi Bucao C."/>
            <person name="Jouanno E."/>
            <person name="Wen M."/>
            <person name="Mejri S."/>
            <person name="Dirks R."/>
            <person name="Jansen H."/>
            <person name="Henkel C."/>
            <person name="Chen W.J."/>
            <person name="Zahm M."/>
            <person name="Cabau C."/>
            <person name="Klopp C."/>
            <person name="Thompson A.W."/>
            <person name="Robinson-Rechavi M."/>
            <person name="Braasch I."/>
            <person name="Lecointre G."/>
            <person name="Bobe J."/>
            <person name="Postlethwait J.H."/>
            <person name="Berthelot C."/>
            <person name="Roest Crollius H."/>
            <person name="Guiguen Y."/>
        </authorList>
    </citation>
    <scope>NUCLEOTIDE SEQUENCE</scope>
    <source>
        <strain evidence="2">NC1722</strain>
    </source>
</reference>
<feature type="chain" id="PRO_5041929438" evidence="1">
    <location>
        <begin position="25"/>
        <end position="103"/>
    </location>
</feature>
<comment type="caution">
    <text evidence="2">The sequence shown here is derived from an EMBL/GenBank/DDBJ whole genome shotgun (WGS) entry which is preliminary data.</text>
</comment>
<name>A0AAD7R0T1_9TELE</name>
<evidence type="ECO:0000313" key="3">
    <source>
        <dbReference type="Proteomes" id="UP001221898"/>
    </source>
</evidence>
<keyword evidence="1" id="KW-0732">Signal</keyword>
<proteinExistence type="predicted"/>
<accession>A0AAD7R0T1</accession>